<dbReference type="EMBL" id="BGPR01230228">
    <property type="protein sequence ID" value="GBL72559.1"/>
    <property type="molecule type" value="Genomic_DNA"/>
</dbReference>
<organism evidence="1 2">
    <name type="scientific">Araneus ventricosus</name>
    <name type="common">Orbweaver spider</name>
    <name type="synonym">Epeira ventricosa</name>
    <dbReference type="NCBI Taxonomy" id="182803"/>
    <lineage>
        <taxon>Eukaryota</taxon>
        <taxon>Metazoa</taxon>
        <taxon>Ecdysozoa</taxon>
        <taxon>Arthropoda</taxon>
        <taxon>Chelicerata</taxon>
        <taxon>Arachnida</taxon>
        <taxon>Araneae</taxon>
        <taxon>Araneomorphae</taxon>
        <taxon>Entelegynae</taxon>
        <taxon>Araneoidea</taxon>
        <taxon>Araneidae</taxon>
        <taxon>Araneus</taxon>
    </lineage>
</organism>
<gene>
    <name evidence="1" type="ORF">AVEN_31989_1</name>
</gene>
<comment type="caution">
    <text evidence="1">The sequence shown here is derived from an EMBL/GenBank/DDBJ whole genome shotgun (WGS) entry which is preliminary data.</text>
</comment>
<keyword evidence="2" id="KW-1185">Reference proteome</keyword>
<reference evidence="1 2" key="1">
    <citation type="journal article" date="2019" name="Sci. Rep.">
        <title>Orb-weaving spider Araneus ventricosus genome elucidates the spidroin gene catalogue.</title>
        <authorList>
            <person name="Kono N."/>
            <person name="Nakamura H."/>
            <person name="Ohtoshi R."/>
            <person name="Moran D.A.P."/>
            <person name="Shinohara A."/>
            <person name="Yoshida Y."/>
            <person name="Fujiwara M."/>
            <person name="Mori M."/>
            <person name="Tomita M."/>
            <person name="Arakawa K."/>
        </authorList>
    </citation>
    <scope>NUCLEOTIDE SEQUENCE [LARGE SCALE GENOMIC DNA]</scope>
</reference>
<evidence type="ECO:0000313" key="2">
    <source>
        <dbReference type="Proteomes" id="UP000499080"/>
    </source>
</evidence>
<dbReference type="OrthoDB" id="6430686at2759"/>
<feature type="non-terminal residue" evidence="1">
    <location>
        <position position="43"/>
    </location>
</feature>
<dbReference type="Proteomes" id="UP000499080">
    <property type="component" value="Unassembled WGS sequence"/>
</dbReference>
<sequence length="43" mass="4926">VEYNVVHGKPFVTAWNGKPDDPEMGKFWFVYLKTGGDPKIVEE</sequence>
<accession>A0A4Y1ZZM3</accession>
<feature type="non-terminal residue" evidence="1">
    <location>
        <position position="1"/>
    </location>
</feature>
<protein>
    <submittedName>
        <fullName evidence="1">Uncharacterized protein</fullName>
    </submittedName>
</protein>
<name>A0A4Y1ZZM3_ARAVE</name>
<proteinExistence type="predicted"/>
<evidence type="ECO:0000313" key="1">
    <source>
        <dbReference type="EMBL" id="GBL72559.1"/>
    </source>
</evidence>
<dbReference type="AlphaFoldDB" id="A0A4Y1ZZM3"/>